<dbReference type="Gene3D" id="3.40.50.1820">
    <property type="entry name" value="alpha/beta hydrolase"/>
    <property type="match status" value="1"/>
</dbReference>
<dbReference type="GeneID" id="54412177"/>
<evidence type="ECO:0000256" key="3">
    <source>
        <dbReference type="RuleBase" id="RU361235"/>
    </source>
</evidence>
<proteinExistence type="inferred from homology"/>
<accession>A0A6A6A6B5</accession>
<dbReference type="InterPro" id="IPR019826">
    <property type="entry name" value="Carboxylesterase_B_AS"/>
</dbReference>
<dbReference type="OrthoDB" id="408631at2759"/>
<feature type="domain" description="Carboxylesterase type B" evidence="5">
    <location>
        <begin position="65"/>
        <end position="543"/>
    </location>
</feature>
<dbReference type="SUPFAM" id="SSF53474">
    <property type="entry name" value="alpha/beta-Hydrolases"/>
    <property type="match status" value="1"/>
</dbReference>
<dbReference type="InterPro" id="IPR002018">
    <property type="entry name" value="CarbesteraseB"/>
</dbReference>
<dbReference type="EC" id="3.1.1.-" evidence="3"/>
<organism evidence="6 7">
    <name type="scientific">Dothidotthia symphoricarpi CBS 119687</name>
    <dbReference type="NCBI Taxonomy" id="1392245"/>
    <lineage>
        <taxon>Eukaryota</taxon>
        <taxon>Fungi</taxon>
        <taxon>Dikarya</taxon>
        <taxon>Ascomycota</taxon>
        <taxon>Pezizomycotina</taxon>
        <taxon>Dothideomycetes</taxon>
        <taxon>Pleosporomycetidae</taxon>
        <taxon>Pleosporales</taxon>
        <taxon>Dothidotthiaceae</taxon>
        <taxon>Dothidotthia</taxon>
    </lineage>
</organism>
<evidence type="ECO:0000259" key="5">
    <source>
        <dbReference type="Pfam" id="PF00135"/>
    </source>
</evidence>
<evidence type="ECO:0000256" key="4">
    <source>
        <dbReference type="SAM" id="Phobius"/>
    </source>
</evidence>
<evidence type="ECO:0000256" key="1">
    <source>
        <dbReference type="ARBA" id="ARBA00005964"/>
    </source>
</evidence>
<dbReference type="PROSITE" id="PS00122">
    <property type="entry name" value="CARBOXYLESTERASE_B_1"/>
    <property type="match status" value="1"/>
</dbReference>
<dbReference type="RefSeq" id="XP_033520553.1">
    <property type="nucleotide sequence ID" value="XM_033671745.1"/>
</dbReference>
<dbReference type="Pfam" id="PF00135">
    <property type="entry name" value="COesterase"/>
    <property type="match status" value="1"/>
</dbReference>
<protein>
    <recommendedName>
        <fullName evidence="3">Carboxylic ester hydrolase</fullName>
        <ecNumber evidence="3">3.1.1.-</ecNumber>
    </recommendedName>
</protein>
<keyword evidence="4" id="KW-1133">Transmembrane helix</keyword>
<gene>
    <name evidence="6" type="ORF">P153DRAFT_399619</name>
</gene>
<name>A0A6A6A6B5_9PLEO</name>
<evidence type="ECO:0000313" key="7">
    <source>
        <dbReference type="Proteomes" id="UP000799771"/>
    </source>
</evidence>
<dbReference type="PANTHER" id="PTHR11559">
    <property type="entry name" value="CARBOXYLESTERASE"/>
    <property type="match status" value="1"/>
</dbReference>
<feature type="transmembrane region" description="Helical" evidence="4">
    <location>
        <begin position="30"/>
        <end position="49"/>
    </location>
</feature>
<evidence type="ECO:0000313" key="6">
    <source>
        <dbReference type="EMBL" id="KAF2126161.1"/>
    </source>
</evidence>
<evidence type="ECO:0000256" key="2">
    <source>
        <dbReference type="ARBA" id="ARBA00022801"/>
    </source>
</evidence>
<keyword evidence="2 3" id="KW-0378">Hydrolase</keyword>
<dbReference type="GO" id="GO:0016787">
    <property type="term" value="F:hydrolase activity"/>
    <property type="evidence" value="ECO:0007669"/>
    <property type="project" value="UniProtKB-KW"/>
</dbReference>
<dbReference type="Proteomes" id="UP000799771">
    <property type="component" value="Unassembled WGS sequence"/>
</dbReference>
<reference evidence="6" key="1">
    <citation type="journal article" date="2020" name="Stud. Mycol.">
        <title>101 Dothideomycetes genomes: a test case for predicting lifestyles and emergence of pathogens.</title>
        <authorList>
            <person name="Haridas S."/>
            <person name="Albert R."/>
            <person name="Binder M."/>
            <person name="Bloem J."/>
            <person name="Labutti K."/>
            <person name="Salamov A."/>
            <person name="Andreopoulos B."/>
            <person name="Baker S."/>
            <person name="Barry K."/>
            <person name="Bills G."/>
            <person name="Bluhm B."/>
            <person name="Cannon C."/>
            <person name="Castanera R."/>
            <person name="Culley D."/>
            <person name="Daum C."/>
            <person name="Ezra D."/>
            <person name="Gonzalez J."/>
            <person name="Henrissat B."/>
            <person name="Kuo A."/>
            <person name="Liang C."/>
            <person name="Lipzen A."/>
            <person name="Lutzoni F."/>
            <person name="Magnuson J."/>
            <person name="Mondo S."/>
            <person name="Nolan M."/>
            <person name="Ohm R."/>
            <person name="Pangilinan J."/>
            <person name="Park H.-J."/>
            <person name="Ramirez L."/>
            <person name="Alfaro M."/>
            <person name="Sun H."/>
            <person name="Tritt A."/>
            <person name="Yoshinaga Y."/>
            <person name="Zwiers L.-H."/>
            <person name="Turgeon B."/>
            <person name="Goodwin S."/>
            <person name="Spatafora J."/>
            <person name="Crous P."/>
            <person name="Grigoriev I."/>
        </authorList>
    </citation>
    <scope>NUCLEOTIDE SEQUENCE</scope>
    <source>
        <strain evidence="6">CBS 119687</strain>
    </source>
</reference>
<comment type="similarity">
    <text evidence="1 3">Belongs to the type-B carboxylesterase/lipase family.</text>
</comment>
<dbReference type="EMBL" id="ML977514">
    <property type="protein sequence ID" value="KAF2126161.1"/>
    <property type="molecule type" value="Genomic_DNA"/>
</dbReference>
<dbReference type="InterPro" id="IPR029058">
    <property type="entry name" value="AB_hydrolase_fold"/>
</dbReference>
<keyword evidence="4" id="KW-0812">Transmembrane</keyword>
<dbReference type="AlphaFoldDB" id="A0A6A6A6B5"/>
<dbReference type="InterPro" id="IPR050309">
    <property type="entry name" value="Type-B_Carboxylest/Lipase"/>
</dbReference>
<keyword evidence="4" id="KW-0472">Membrane</keyword>
<keyword evidence="7" id="KW-1185">Reference proteome</keyword>
<sequence length="591" mass="64236">MAEEQSESLLHTGEVPRRTTISKQWYKRRIAIAVLFVSTVSLLFGLFSATRSSSTHSPPPIDESLVVTLPGYGRFQGTQFAVDMGEKTPSKSVDAWLSLEYSTQPVDQDRFKPVTWPAAFRGTRFATSYGPACFQNPHVSDHQSEACLTVNVYRPSGTSLDDKLPVFVFLHGGAFIVGSGRSFDGARFVAKSSQPLIVVTAQYRLGALGSLPSKLMEEEGLLNLGLRDQRLMLEFMQKYVGRFGGDAERITLGGQSAGGHAVGIHQFHNYGADTGKPLFNQTILASGSETARAFPGVDYPLYQRHFTQFMDYVNCPTTPNAAALACLRALEADDIQFVASGLFSASNYNVTWPFQPVSPGPLFEKRGSTSGENGTFFALPTLISSCANEGTFFAPQDLRTNADFLNFWRTLTPGLTSTDLTDLETLYPDPSNSSTTADPISPQYARTASALGDYSYICPVQETARRLAAARAPVYKARFNTPNHVPAYQGVPHASDAAYFNGKPGTQYPGVADVYSAYYASFIVSGNPNTYRAEGAPVWEVYQGVGGRQMGVSPLKEGGVRMEGEGEGMGKGGLERCAWWRDGGRAGRLNK</sequence>